<organism evidence="1">
    <name type="scientific">marine sediment metagenome</name>
    <dbReference type="NCBI Taxonomy" id="412755"/>
    <lineage>
        <taxon>unclassified sequences</taxon>
        <taxon>metagenomes</taxon>
        <taxon>ecological metagenomes</taxon>
    </lineage>
</organism>
<comment type="caution">
    <text evidence="1">The sequence shown here is derived from an EMBL/GenBank/DDBJ whole genome shotgun (WGS) entry which is preliminary data.</text>
</comment>
<protein>
    <submittedName>
        <fullName evidence="1">Uncharacterized protein</fullName>
    </submittedName>
</protein>
<dbReference type="EMBL" id="LAZR01017264">
    <property type="protein sequence ID" value="KKM01138.1"/>
    <property type="molecule type" value="Genomic_DNA"/>
</dbReference>
<accession>A0A0F9JQ61</accession>
<dbReference type="AlphaFoldDB" id="A0A0F9JQ61"/>
<reference evidence="1" key="1">
    <citation type="journal article" date="2015" name="Nature">
        <title>Complex archaea that bridge the gap between prokaryotes and eukaryotes.</title>
        <authorList>
            <person name="Spang A."/>
            <person name="Saw J.H."/>
            <person name="Jorgensen S.L."/>
            <person name="Zaremba-Niedzwiedzka K."/>
            <person name="Martijn J."/>
            <person name="Lind A.E."/>
            <person name="van Eijk R."/>
            <person name="Schleper C."/>
            <person name="Guy L."/>
            <person name="Ettema T.J."/>
        </authorList>
    </citation>
    <scope>NUCLEOTIDE SEQUENCE</scope>
</reference>
<sequence>MSSEKRCEALHTMDIDLLPCRFCGGAIQFRHGHSPNCWYKCVGCGCCGPVCADPVEGWNAIHTPALRPGTYGWAMARAVEGEAVTSASLSSGHRLSMSTAHHIDERDENGGIMMATFDLSEEHIKATDWEVV</sequence>
<evidence type="ECO:0000313" key="1">
    <source>
        <dbReference type="EMBL" id="KKM01138.1"/>
    </source>
</evidence>
<name>A0A0F9JQ61_9ZZZZ</name>
<gene>
    <name evidence="1" type="ORF">LCGC14_1797440</name>
</gene>
<proteinExistence type="predicted"/>